<comment type="caution">
    <text evidence="2">The sequence shown here is derived from an EMBL/GenBank/DDBJ whole genome shotgun (WGS) entry which is preliminary data.</text>
</comment>
<dbReference type="AlphaFoldDB" id="A0A9R1XA71"/>
<evidence type="ECO:0000313" key="2">
    <source>
        <dbReference type="EMBL" id="KAJ0204774.1"/>
    </source>
</evidence>
<dbReference type="InterPro" id="IPR025452">
    <property type="entry name" value="DUF4218"/>
</dbReference>
<evidence type="ECO:0000259" key="1">
    <source>
        <dbReference type="Pfam" id="PF13960"/>
    </source>
</evidence>
<gene>
    <name evidence="2" type="ORF">LSAT_V11C500242220</name>
</gene>
<sequence length="117" mass="13645">MLSKNRTHIGRSLIYGYCSNVSNLLSLRDGKLIRLKSHDYHMIMQQLLPIAIQSIMHPPTRNDMIRMQEELCVILCLLEKHFLPTFLDVMVHLTMHLTRAVKVCGPFFERFTHLKGV</sequence>
<name>A0A9R1XA71_LACSA</name>
<feature type="domain" description="DUF4218" evidence="1">
    <location>
        <begin position="62"/>
        <end position="111"/>
    </location>
</feature>
<keyword evidence="3" id="KW-1185">Reference proteome</keyword>
<dbReference type="PANTHER" id="PTHR48258">
    <property type="entry name" value="DUF4218 DOMAIN-CONTAINING PROTEIN-RELATED"/>
    <property type="match status" value="1"/>
</dbReference>
<evidence type="ECO:0000313" key="3">
    <source>
        <dbReference type="Proteomes" id="UP000235145"/>
    </source>
</evidence>
<reference evidence="2 3" key="1">
    <citation type="journal article" date="2017" name="Nat. Commun.">
        <title>Genome assembly with in vitro proximity ligation data and whole-genome triplication in lettuce.</title>
        <authorList>
            <person name="Reyes-Chin-Wo S."/>
            <person name="Wang Z."/>
            <person name="Yang X."/>
            <person name="Kozik A."/>
            <person name="Arikit S."/>
            <person name="Song C."/>
            <person name="Xia L."/>
            <person name="Froenicke L."/>
            <person name="Lavelle D.O."/>
            <person name="Truco M.J."/>
            <person name="Xia R."/>
            <person name="Zhu S."/>
            <person name="Xu C."/>
            <person name="Xu H."/>
            <person name="Xu X."/>
            <person name="Cox K."/>
            <person name="Korf I."/>
            <person name="Meyers B.C."/>
            <person name="Michelmore R.W."/>
        </authorList>
    </citation>
    <scope>NUCLEOTIDE SEQUENCE [LARGE SCALE GENOMIC DNA]</scope>
    <source>
        <strain evidence="3">cv. Salinas</strain>
        <tissue evidence="2">Seedlings</tissue>
    </source>
</reference>
<protein>
    <recommendedName>
        <fullName evidence="1">DUF4218 domain-containing protein</fullName>
    </recommendedName>
</protein>
<accession>A0A9R1XA71</accession>
<dbReference type="Proteomes" id="UP000235145">
    <property type="component" value="Unassembled WGS sequence"/>
</dbReference>
<organism evidence="2 3">
    <name type="scientific">Lactuca sativa</name>
    <name type="common">Garden lettuce</name>
    <dbReference type="NCBI Taxonomy" id="4236"/>
    <lineage>
        <taxon>Eukaryota</taxon>
        <taxon>Viridiplantae</taxon>
        <taxon>Streptophyta</taxon>
        <taxon>Embryophyta</taxon>
        <taxon>Tracheophyta</taxon>
        <taxon>Spermatophyta</taxon>
        <taxon>Magnoliopsida</taxon>
        <taxon>eudicotyledons</taxon>
        <taxon>Gunneridae</taxon>
        <taxon>Pentapetalae</taxon>
        <taxon>asterids</taxon>
        <taxon>campanulids</taxon>
        <taxon>Asterales</taxon>
        <taxon>Asteraceae</taxon>
        <taxon>Cichorioideae</taxon>
        <taxon>Cichorieae</taxon>
        <taxon>Lactucinae</taxon>
        <taxon>Lactuca</taxon>
    </lineage>
</organism>
<dbReference type="EMBL" id="NBSK02000005">
    <property type="protein sequence ID" value="KAJ0204774.1"/>
    <property type="molecule type" value="Genomic_DNA"/>
</dbReference>
<proteinExistence type="predicted"/>
<dbReference type="Pfam" id="PF13960">
    <property type="entry name" value="DUF4218"/>
    <property type="match status" value="1"/>
</dbReference>
<dbReference type="PANTHER" id="PTHR48258:SF9">
    <property type="entry name" value="OS01G0348150 PROTEIN"/>
    <property type="match status" value="1"/>
</dbReference>